<reference evidence="3 4" key="1">
    <citation type="submission" date="2019-06" db="EMBL/GenBank/DDBJ databases">
        <title>Sequencing the genomes of 1000 actinobacteria strains.</title>
        <authorList>
            <person name="Klenk H.-P."/>
        </authorList>
    </citation>
    <scope>NUCLEOTIDE SEQUENCE [LARGE SCALE GENOMIC DNA]</scope>
    <source>
        <strain evidence="3 4">DSM 45671</strain>
    </source>
</reference>
<dbReference type="InterPro" id="IPR029052">
    <property type="entry name" value="Metallo-depent_PP-like"/>
</dbReference>
<dbReference type="EMBL" id="VIWU01000001">
    <property type="protein sequence ID" value="TWF78997.1"/>
    <property type="molecule type" value="Genomic_DNA"/>
</dbReference>
<dbReference type="InterPro" id="IPR032093">
    <property type="entry name" value="PhoD_N"/>
</dbReference>
<comment type="caution">
    <text evidence="3">The sequence shown here is derived from an EMBL/GenBank/DDBJ whole genome shotgun (WGS) entry which is preliminary data.</text>
</comment>
<dbReference type="Gene3D" id="3.60.21.70">
    <property type="entry name" value="PhoD-like phosphatase"/>
    <property type="match status" value="1"/>
</dbReference>
<organism evidence="3 4">
    <name type="scientific">Pseudonocardia hierapolitana</name>
    <dbReference type="NCBI Taxonomy" id="1128676"/>
    <lineage>
        <taxon>Bacteria</taxon>
        <taxon>Bacillati</taxon>
        <taxon>Actinomycetota</taxon>
        <taxon>Actinomycetes</taxon>
        <taxon>Pseudonocardiales</taxon>
        <taxon>Pseudonocardiaceae</taxon>
        <taxon>Pseudonocardia</taxon>
    </lineage>
</organism>
<dbReference type="InterPro" id="IPR038607">
    <property type="entry name" value="PhoD-like_sf"/>
</dbReference>
<evidence type="ECO:0000259" key="2">
    <source>
        <dbReference type="Pfam" id="PF16655"/>
    </source>
</evidence>
<dbReference type="Pfam" id="PF09423">
    <property type="entry name" value="PhoD"/>
    <property type="match status" value="1"/>
</dbReference>
<name>A0A561SVW0_9PSEU</name>
<dbReference type="SUPFAM" id="SSF56300">
    <property type="entry name" value="Metallo-dependent phosphatases"/>
    <property type="match status" value="1"/>
</dbReference>
<dbReference type="InterPro" id="IPR018946">
    <property type="entry name" value="PhoD-like_MPP"/>
</dbReference>
<dbReference type="RefSeq" id="WP_147257910.1">
    <property type="nucleotide sequence ID" value="NZ_VIWU01000001.1"/>
</dbReference>
<keyword evidence="4" id="KW-1185">Reference proteome</keyword>
<dbReference type="AlphaFoldDB" id="A0A561SVW0"/>
<dbReference type="PANTHER" id="PTHR43606:SF2">
    <property type="entry name" value="ALKALINE PHOSPHATASE FAMILY PROTEIN (AFU_ORTHOLOGUE AFUA_5G03860)"/>
    <property type="match status" value="1"/>
</dbReference>
<dbReference type="Pfam" id="PF16655">
    <property type="entry name" value="PhoD_N"/>
    <property type="match status" value="1"/>
</dbReference>
<dbReference type="InterPro" id="IPR052900">
    <property type="entry name" value="Phospholipid_Metab_Enz"/>
</dbReference>
<proteinExistence type="predicted"/>
<dbReference type="CDD" id="cd07389">
    <property type="entry name" value="MPP_PhoD"/>
    <property type="match status" value="1"/>
</dbReference>
<feature type="domain" description="PhoD-like phosphatase metallophosphatase" evidence="1">
    <location>
        <begin position="151"/>
        <end position="461"/>
    </location>
</feature>
<evidence type="ECO:0000259" key="1">
    <source>
        <dbReference type="Pfam" id="PF09423"/>
    </source>
</evidence>
<gene>
    <name evidence="3" type="ORF">FHX44_114923</name>
</gene>
<dbReference type="InterPro" id="IPR006311">
    <property type="entry name" value="TAT_signal"/>
</dbReference>
<dbReference type="Gene3D" id="2.60.40.380">
    <property type="entry name" value="Purple acid phosphatase-like, N-terminal"/>
    <property type="match status" value="1"/>
</dbReference>
<dbReference type="PANTHER" id="PTHR43606">
    <property type="entry name" value="PHOSPHATASE, PUTATIVE (AFU_ORTHOLOGUE AFUA_6G08710)-RELATED"/>
    <property type="match status" value="1"/>
</dbReference>
<evidence type="ECO:0000313" key="4">
    <source>
        <dbReference type="Proteomes" id="UP000321261"/>
    </source>
</evidence>
<feature type="domain" description="Phospholipase D N-terminal" evidence="2">
    <location>
        <begin position="43"/>
        <end position="141"/>
    </location>
</feature>
<sequence>MGRLSRRQVLAAGGLGIFVLATEGLSAARVRAVPRFDSDPFTLGVASGEPTVDGIVLWTRLAPAPLAPDGLGGMPPVTVPMEWELATDDRVRNVVRRGCAYAVPELAHSVHVEVQGLDSGREYFYRFRAGDAQSPVGRTVTMPVAPARIRFALASCQVWVGGRYASYRTMAMEDLDLVVHVGDYIYEEDATESLADYRVLHAKYKTSPDLQLAHRQFPFVSTFDDHEVQNDWAAAYPSSGYDNNDQRRFAQIRRAAFQAYYEHLPLRLSARPDGQGMRAYRRLRFGELLELSVLDTRQYRSDPRLPDSAASMLGPVQEHWLLDGLARSPTTWNAIAQQTMMARFDYDIESGERLNKDQWDGFQIARDRLLRGIADRHVVNPVVLSGDWHSSWVNELKIDWMNPDSPTVATEFVGPSISSGCPWAADVTLALPSNPHVRFFDGEHRGWVRCTVTPSAWRSDYRSVASADDTAQPAETLTSWTVENRGPGVEPS</sequence>
<evidence type="ECO:0000313" key="3">
    <source>
        <dbReference type="EMBL" id="TWF78997.1"/>
    </source>
</evidence>
<dbReference type="PROSITE" id="PS51318">
    <property type="entry name" value="TAT"/>
    <property type="match status" value="1"/>
</dbReference>
<dbReference type="OrthoDB" id="327733at2"/>
<accession>A0A561SVW0</accession>
<protein>
    <submittedName>
        <fullName evidence="3">Alkaline phosphatase D</fullName>
    </submittedName>
</protein>
<dbReference type="Proteomes" id="UP000321261">
    <property type="component" value="Unassembled WGS sequence"/>
</dbReference>